<name>A0A915JPZ1_ROMCU</name>
<sequence length="86" mass="9939">MLREHRKQIVISAPLPRTGSIQLENKVAKIGRAIVRRQNAKAPSIIVFNAWQKFTRRGFFEQDGLHLSRRGKRRFEILLTSALDSL</sequence>
<protein>
    <submittedName>
        <fullName evidence="2">SGNH hydrolase-type esterase domain-containing protein</fullName>
    </submittedName>
</protein>
<evidence type="ECO:0000313" key="1">
    <source>
        <dbReference type="Proteomes" id="UP000887565"/>
    </source>
</evidence>
<dbReference type="Gene3D" id="3.40.50.12700">
    <property type="match status" value="1"/>
</dbReference>
<accession>A0A915JPZ1</accession>
<organism evidence="1 2">
    <name type="scientific">Romanomermis culicivorax</name>
    <name type="common">Nematode worm</name>
    <dbReference type="NCBI Taxonomy" id="13658"/>
    <lineage>
        <taxon>Eukaryota</taxon>
        <taxon>Metazoa</taxon>
        <taxon>Ecdysozoa</taxon>
        <taxon>Nematoda</taxon>
        <taxon>Enoplea</taxon>
        <taxon>Dorylaimia</taxon>
        <taxon>Mermithida</taxon>
        <taxon>Mermithoidea</taxon>
        <taxon>Mermithidae</taxon>
        <taxon>Romanomermis</taxon>
    </lineage>
</organism>
<evidence type="ECO:0000313" key="2">
    <source>
        <dbReference type="WBParaSite" id="nRc.2.0.1.t28168-RA"/>
    </source>
</evidence>
<dbReference type="SUPFAM" id="SSF52266">
    <property type="entry name" value="SGNH hydrolase"/>
    <property type="match status" value="1"/>
</dbReference>
<proteinExistence type="predicted"/>
<dbReference type="WBParaSite" id="nRc.2.0.1.t28168-RA">
    <property type="protein sequence ID" value="nRc.2.0.1.t28168-RA"/>
    <property type="gene ID" value="nRc.2.0.1.g28168"/>
</dbReference>
<dbReference type="Proteomes" id="UP000887565">
    <property type="component" value="Unplaced"/>
</dbReference>
<dbReference type="AlphaFoldDB" id="A0A915JPZ1"/>
<reference evidence="2" key="1">
    <citation type="submission" date="2022-11" db="UniProtKB">
        <authorList>
            <consortium name="WormBaseParasite"/>
        </authorList>
    </citation>
    <scope>IDENTIFICATION</scope>
</reference>
<keyword evidence="1" id="KW-1185">Reference proteome</keyword>